<evidence type="ECO:0000256" key="2">
    <source>
        <dbReference type="SAM" id="Phobius"/>
    </source>
</evidence>
<dbReference type="EMBL" id="LT963352">
    <property type="protein sequence ID" value="SOR81753.1"/>
    <property type="molecule type" value="Genomic_DNA"/>
</dbReference>
<reference evidence="4" key="1">
    <citation type="submission" date="2017-11" db="EMBL/GenBank/DDBJ databases">
        <authorList>
            <person name="Wibberg D."/>
        </authorList>
    </citation>
    <scope>NUCLEOTIDE SEQUENCE [LARGE SCALE GENOMIC DNA]</scope>
</reference>
<gene>
    <name evidence="3" type="ORF">SCNRRL3882_5205</name>
</gene>
<keyword evidence="2" id="KW-0812">Transmembrane</keyword>
<dbReference type="AlphaFoldDB" id="A0A2N9BEG6"/>
<name>A0A2N9BEG6_STRCX</name>
<keyword evidence="1" id="KW-0802">TPR repeat</keyword>
<dbReference type="PROSITE" id="PS50005">
    <property type="entry name" value="TPR"/>
    <property type="match status" value="1"/>
</dbReference>
<dbReference type="Proteomes" id="UP000235464">
    <property type="component" value="Chromosome I"/>
</dbReference>
<evidence type="ECO:0000256" key="1">
    <source>
        <dbReference type="PROSITE-ProRule" id="PRU00339"/>
    </source>
</evidence>
<protein>
    <submittedName>
        <fullName evidence="3">Tetratricopeptide repeat</fullName>
    </submittedName>
</protein>
<dbReference type="InterPro" id="IPR019734">
    <property type="entry name" value="TPR_rpt"/>
</dbReference>
<dbReference type="InterPro" id="IPR011990">
    <property type="entry name" value="TPR-like_helical_dom_sf"/>
</dbReference>
<proteinExistence type="predicted"/>
<organism evidence="3 4">
    <name type="scientific">Streptomyces chartreusis NRRL 3882</name>
    <dbReference type="NCBI Taxonomy" id="1079985"/>
    <lineage>
        <taxon>Bacteria</taxon>
        <taxon>Bacillati</taxon>
        <taxon>Actinomycetota</taxon>
        <taxon>Actinomycetes</taxon>
        <taxon>Kitasatosporales</taxon>
        <taxon>Streptomycetaceae</taxon>
        <taxon>Streptomyces</taxon>
    </lineage>
</organism>
<keyword evidence="2" id="KW-0472">Membrane</keyword>
<accession>A0A2N9BEG6</accession>
<evidence type="ECO:0000313" key="4">
    <source>
        <dbReference type="Proteomes" id="UP000235464"/>
    </source>
</evidence>
<dbReference type="SMART" id="SM00028">
    <property type="entry name" value="TPR"/>
    <property type="match status" value="2"/>
</dbReference>
<dbReference type="SUPFAM" id="SSF48452">
    <property type="entry name" value="TPR-like"/>
    <property type="match status" value="1"/>
</dbReference>
<feature type="transmembrane region" description="Helical" evidence="2">
    <location>
        <begin position="21"/>
        <end position="43"/>
    </location>
</feature>
<feature type="repeat" description="TPR" evidence="1">
    <location>
        <begin position="253"/>
        <end position="286"/>
    </location>
</feature>
<keyword evidence="2" id="KW-1133">Transmembrane helix</keyword>
<dbReference type="Gene3D" id="1.25.40.10">
    <property type="entry name" value="Tetratricopeptide repeat domain"/>
    <property type="match status" value="1"/>
</dbReference>
<evidence type="ECO:0000313" key="3">
    <source>
        <dbReference type="EMBL" id="SOR81753.1"/>
    </source>
</evidence>
<feature type="transmembrane region" description="Helical" evidence="2">
    <location>
        <begin position="63"/>
        <end position="79"/>
    </location>
</feature>
<sequence length="887" mass="102173">MYRRRKSGHWADASVPKPRPILWSAYFAITAIAVLCGILAFGVDVTEWEGKPILGLLAVLKPYRFFILGIFCLTAVYCWRRIGMSKRISAPGPISVPPLRDETGRSNASIDRLTTSFREKLNQVNIQAPEPIPGGSQQIDFAEVLRSPAIDTKNVGASLAVSIGRLLAAGQVSYAYQVNGAIFNSENGKRGVTVQVMVLPKWASQPITCTDETWDLALEQAAYEVCAFVLPLTRLVDEPPWPAWRRLAVPPQLFRNVQQAQQCKKSRRFDEALRYYYKALQLDPHNPYLRLEVGMLQEQIGMHVDAVVTYEDAIKLAPSDLDLKIYHPFRRKPVYFRRKGISIRGDWWRAPILMARYRQAVLLSMGERLSADWSPRDETSGLRAEECKNLRKRITEIFKEYFEDFKRYLIDQEGEVDGEGNPRSGQSLPKEVSEVLPEGPIETAQLRLIQREFFQFIGQVRAEQLRRSYFYPRKIPERKVPRAALHLLLVGNPVRRCWTRVLRHGHKSPFRGLKYISAYRGVKHPAIAKIRDVMGVFETPKAQLFWPIKVRDITVLMRHSRLLSHWQIYYDTACIYSTCILPIRGGVADTDVQPRSGSRYFSDRLDEEELDEIEEEIGGMVHDLAERAVHFLELSSRNQDSGFASSIRPWILADDPDLVGLRRREEFIRWAEQHYPERYPNRLRPDNVHEIELVHYEQLLIERSAAVAAHVWKHRSAQSLAGGLTPESFRRWLKEEEKGWSLVAKLVENRRHWQTRCEAIRAMREFGRTGTSSEIIYELTVPYPMYSSDPVIHLPASGDDEFMGKVEEVQGRRNGRIEDLRNILKHRQMWCLFDLPSASSPQGVSRFCSQLAARWETLARAFREENDRDELKPLASVKQVGKRPSKF</sequence>
<keyword evidence="4" id="KW-1185">Reference proteome</keyword>